<dbReference type="Proteomes" id="UP000798662">
    <property type="component" value="Chromosome 2"/>
</dbReference>
<reference evidence="1" key="1">
    <citation type="submission" date="2019-11" db="EMBL/GenBank/DDBJ databases">
        <title>Nori genome reveals adaptations in red seaweeds to the harsh intertidal environment.</title>
        <authorList>
            <person name="Wang D."/>
            <person name="Mao Y."/>
        </authorList>
    </citation>
    <scope>NUCLEOTIDE SEQUENCE</scope>
    <source>
        <tissue evidence="1">Gametophyte</tissue>
    </source>
</reference>
<comment type="caution">
    <text evidence="1">The sequence shown here is derived from an EMBL/GenBank/DDBJ whole genome shotgun (WGS) entry which is preliminary data.</text>
</comment>
<gene>
    <name evidence="1" type="ORF">I4F81_006972</name>
</gene>
<protein>
    <submittedName>
        <fullName evidence="1">Uncharacterized protein</fullName>
    </submittedName>
</protein>
<sequence>MAGDSGSGRAMAQPVPVPRRRSYTTPKHSVTTTYEGLALSRGNVGYDMLTRLGYTPGTPLGAAPAEGALVEPLGVTVKVGRGGLGRPAPAARRDVRAAVKAEAADYAVVSALVGDIYKPRCRWCGWAGTAAGGRKLYRHERRCGSGNSGSLLTESGAAGDSLSSMEGSVMDTDECGESSAQWGGHSPTSIRDVDYGGRAGMADNSDADADADADANANADVDLDLGLALPMMELGLGQGLCVNMDPPFQPLRR</sequence>
<evidence type="ECO:0000313" key="2">
    <source>
        <dbReference type="Proteomes" id="UP000798662"/>
    </source>
</evidence>
<proteinExistence type="predicted"/>
<evidence type="ECO:0000313" key="1">
    <source>
        <dbReference type="EMBL" id="KAK1864425.1"/>
    </source>
</evidence>
<organism evidence="1 2">
    <name type="scientific">Pyropia yezoensis</name>
    <name type="common">Susabi-nori</name>
    <name type="synonym">Porphyra yezoensis</name>
    <dbReference type="NCBI Taxonomy" id="2788"/>
    <lineage>
        <taxon>Eukaryota</taxon>
        <taxon>Rhodophyta</taxon>
        <taxon>Bangiophyceae</taxon>
        <taxon>Bangiales</taxon>
        <taxon>Bangiaceae</taxon>
        <taxon>Pyropia</taxon>
    </lineage>
</organism>
<accession>A0ACC3C374</accession>
<dbReference type="EMBL" id="CM020619">
    <property type="protein sequence ID" value="KAK1864425.1"/>
    <property type="molecule type" value="Genomic_DNA"/>
</dbReference>
<keyword evidence="2" id="KW-1185">Reference proteome</keyword>
<name>A0ACC3C374_PYRYE</name>